<dbReference type="PROSITE" id="PS50983">
    <property type="entry name" value="FE_B12_PBP"/>
    <property type="match status" value="1"/>
</dbReference>
<comment type="subcellular location">
    <subcellularLocation>
        <location evidence="1">Cell envelope</location>
    </subcellularLocation>
</comment>
<keyword evidence="7" id="KW-0804">Transcription</keyword>
<comment type="caution">
    <text evidence="10">The sequence shown here is derived from an EMBL/GenBank/DDBJ whole genome shotgun (WGS) entry which is preliminary data.</text>
</comment>
<dbReference type="Proteomes" id="UP000037688">
    <property type="component" value="Unassembled WGS sequence"/>
</dbReference>
<evidence type="ECO:0000256" key="1">
    <source>
        <dbReference type="ARBA" id="ARBA00004196"/>
    </source>
</evidence>
<evidence type="ECO:0000256" key="4">
    <source>
        <dbReference type="ARBA" id="ARBA00022729"/>
    </source>
</evidence>
<feature type="domain" description="Fe/B12 periplasmic-binding" evidence="9">
    <location>
        <begin position="382"/>
        <end position="632"/>
    </location>
</feature>
<dbReference type="PATRIC" id="fig|1705561.3.peg.952"/>
<dbReference type="InterPro" id="IPR009057">
    <property type="entry name" value="Homeodomain-like_sf"/>
</dbReference>
<dbReference type="InterPro" id="IPR018062">
    <property type="entry name" value="HTH_AraC-typ_CS"/>
</dbReference>
<dbReference type="SMART" id="SM00342">
    <property type="entry name" value="HTH_ARAC"/>
    <property type="match status" value="1"/>
</dbReference>
<reference evidence="10 11" key="1">
    <citation type="submission" date="2015-08" db="EMBL/GenBank/DDBJ databases">
        <title>Draft genome sequence of cellulolytic and xylanolytic Paenibacillus sp. A59, isolated from a decaying forest soil from Patagonia, Argentina.</title>
        <authorList>
            <person name="Ghio S."/>
            <person name="Caceres A.M."/>
            <person name="Talia P."/>
            <person name="Grasso D."/>
            <person name="Campos E."/>
        </authorList>
    </citation>
    <scope>NUCLEOTIDE SEQUENCE [LARGE SCALE GENOMIC DNA]</scope>
    <source>
        <strain evidence="10 11">A59</strain>
    </source>
</reference>
<dbReference type="GO" id="GO:0030288">
    <property type="term" value="C:outer membrane-bounded periplasmic space"/>
    <property type="evidence" value="ECO:0007669"/>
    <property type="project" value="TreeGrafter"/>
</dbReference>
<feature type="domain" description="HTH araC/xylS-type" evidence="8">
    <location>
        <begin position="175"/>
        <end position="273"/>
    </location>
</feature>
<dbReference type="AlphaFoldDB" id="A0A0M9BR44"/>
<dbReference type="PRINTS" id="PR00032">
    <property type="entry name" value="HTHARAC"/>
</dbReference>
<dbReference type="SUPFAM" id="SSF53807">
    <property type="entry name" value="Helical backbone' metal receptor"/>
    <property type="match status" value="1"/>
</dbReference>
<keyword evidence="4" id="KW-0732">Signal</keyword>
<dbReference type="InterPro" id="IPR020449">
    <property type="entry name" value="Tscrpt_reg_AraC-type_HTH"/>
</dbReference>
<dbReference type="InterPro" id="IPR051313">
    <property type="entry name" value="Bact_iron-sidero_bind"/>
</dbReference>
<evidence type="ECO:0000259" key="8">
    <source>
        <dbReference type="PROSITE" id="PS01124"/>
    </source>
</evidence>
<dbReference type="Pfam" id="PF01497">
    <property type="entry name" value="Peripla_BP_2"/>
    <property type="match status" value="1"/>
</dbReference>
<dbReference type="GO" id="GO:0003700">
    <property type="term" value="F:DNA-binding transcription factor activity"/>
    <property type="evidence" value="ECO:0007669"/>
    <property type="project" value="InterPro"/>
</dbReference>
<dbReference type="GO" id="GO:1901678">
    <property type="term" value="P:iron coordination entity transport"/>
    <property type="evidence" value="ECO:0007669"/>
    <property type="project" value="UniProtKB-ARBA"/>
</dbReference>
<dbReference type="PROSITE" id="PS01124">
    <property type="entry name" value="HTH_ARAC_FAMILY_2"/>
    <property type="match status" value="1"/>
</dbReference>
<gene>
    <name evidence="10" type="ORF">AMS66_06180</name>
</gene>
<dbReference type="GO" id="GO:0043565">
    <property type="term" value="F:sequence-specific DNA binding"/>
    <property type="evidence" value="ECO:0007669"/>
    <property type="project" value="InterPro"/>
</dbReference>
<dbReference type="InterPro" id="IPR018060">
    <property type="entry name" value="HTH_AraC"/>
</dbReference>
<dbReference type="SUPFAM" id="SSF46689">
    <property type="entry name" value="Homeodomain-like"/>
    <property type="match status" value="2"/>
</dbReference>
<evidence type="ECO:0000256" key="5">
    <source>
        <dbReference type="ARBA" id="ARBA00023015"/>
    </source>
</evidence>
<dbReference type="Gene3D" id="1.10.10.60">
    <property type="entry name" value="Homeodomain-like"/>
    <property type="match status" value="2"/>
</dbReference>
<evidence type="ECO:0000313" key="11">
    <source>
        <dbReference type="Proteomes" id="UP000037688"/>
    </source>
</evidence>
<proteinExistence type="inferred from homology"/>
<evidence type="ECO:0000256" key="7">
    <source>
        <dbReference type="ARBA" id="ARBA00023163"/>
    </source>
</evidence>
<evidence type="ECO:0008006" key="12">
    <source>
        <dbReference type="Google" id="ProtNLM"/>
    </source>
</evidence>
<evidence type="ECO:0000256" key="3">
    <source>
        <dbReference type="ARBA" id="ARBA00022448"/>
    </source>
</evidence>
<dbReference type="PANTHER" id="PTHR30532">
    <property type="entry name" value="IRON III DICITRATE-BINDING PERIPLASMIC PROTEIN"/>
    <property type="match status" value="1"/>
</dbReference>
<keyword evidence="6" id="KW-0238">DNA-binding</keyword>
<keyword evidence="3" id="KW-0813">Transport</keyword>
<dbReference type="EMBL" id="LITU01000040">
    <property type="protein sequence ID" value="KOY17368.1"/>
    <property type="molecule type" value="Genomic_DNA"/>
</dbReference>
<keyword evidence="11" id="KW-1185">Reference proteome</keyword>
<organism evidence="10 11">
    <name type="scientific">Paenibacillus xylanivorans</name>
    <dbReference type="NCBI Taxonomy" id="1705561"/>
    <lineage>
        <taxon>Bacteria</taxon>
        <taxon>Bacillati</taxon>
        <taxon>Bacillota</taxon>
        <taxon>Bacilli</taxon>
        <taxon>Bacillales</taxon>
        <taxon>Paenibacillaceae</taxon>
        <taxon>Paenibacillus</taxon>
    </lineage>
</organism>
<name>A0A0M9BR44_9BACL</name>
<evidence type="ECO:0000256" key="6">
    <source>
        <dbReference type="ARBA" id="ARBA00023125"/>
    </source>
</evidence>
<protein>
    <recommendedName>
        <fullName evidence="12">AraC family transcriptional regulator</fullName>
    </recommendedName>
</protein>
<dbReference type="Gene3D" id="3.40.50.1980">
    <property type="entry name" value="Nitrogenase molybdenum iron protein domain"/>
    <property type="match status" value="2"/>
</dbReference>
<comment type="similarity">
    <text evidence="2">Belongs to the bacterial solute-binding protein 8 family.</text>
</comment>
<dbReference type="Pfam" id="PF12833">
    <property type="entry name" value="HTH_18"/>
    <property type="match status" value="1"/>
</dbReference>
<evidence type="ECO:0000256" key="2">
    <source>
        <dbReference type="ARBA" id="ARBA00008814"/>
    </source>
</evidence>
<sequence>MGIQDDIKLWDQVQVRVLDVRLISLTTNESYRNYILPTSAFVYVSGKGQIWLDEEVWSTGRFLLVHGGKGRRLTIEATGVIEVYLIFYKSTLPSNVLLDYRMMLLQSNPFERSWGIEPDNALQLHDLVRNIHNCWTGQDQLGQIEVKGYFFQLIQLILNQQIRVGNEDQQLSLTDQVLRYITTHFRESISLDSLAQSLNYSPQYLSRKFKEQTGVTPTEYLIRLRIGEARSLLSATEASLQEIATYVGYPDPFYFNRMFKKEMGITPGQYRLKQRENKDRVSKSTVNATNESIVTGGTERYPLIDDDYHYQYNGDEEINMFNQLRSAIMSLVLVFTLSACGTTGQEAGTPDTAAEPEQPAIVDTKTVNTTFGEVEVPVHPERVAAIDYLGTVLALGVKPIAGGQFLMNSPYLEGHMDGLETIGDSIEQLMELEPDLIITLNPDKTAFEKYSKIAPTVSIASITFPTLKEEVDYFGEVLGKQAEAKQWLAEFDQEIAKIKQEVHDVVPANTTFSVMQEYDRQVFIFGNQSGRGGRNIYELLGLQAPAVVPAELMQGAYHEFSIELLSKYAGDYIILTSESQLKDLQADPVWGSLPAVKNGRVYIWTEEQSWFRDPIALLKQTQDLAEWIIKMNKQTQ</sequence>
<evidence type="ECO:0000259" key="9">
    <source>
        <dbReference type="PROSITE" id="PS50983"/>
    </source>
</evidence>
<dbReference type="InterPro" id="IPR002491">
    <property type="entry name" value="ABC_transptr_periplasmic_BD"/>
</dbReference>
<evidence type="ECO:0000313" key="10">
    <source>
        <dbReference type="EMBL" id="KOY17368.1"/>
    </source>
</evidence>
<keyword evidence="5" id="KW-0805">Transcription regulation</keyword>
<accession>A0A0M9BR44</accession>
<dbReference type="PROSITE" id="PS00041">
    <property type="entry name" value="HTH_ARAC_FAMILY_1"/>
    <property type="match status" value="1"/>
</dbReference>
<dbReference type="PANTHER" id="PTHR30532:SF26">
    <property type="entry name" value="IRON(3+)-HYDROXAMATE-BINDING PROTEIN FHUD"/>
    <property type="match status" value="1"/>
</dbReference>